<dbReference type="InterPro" id="IPR036390">
    <property type="entry name" value="WH_DNA-bd_sf"/>
</dbReference>
<dbReference type="OrthoDB" id="5961210at2759"/>
<feature type="compositionally biased region" description="Basic residues" evidence="4">
    <location>
        <begin position="270"/>
        <end position="281"/>
    </location>
</feature>
<dbReference type="GO" id="GO:0005634">
    <property type="term" value="C:nucleus"/>
    <property type="evidence" value="ECO:0007669"/>
    <property type="project" value="UniProtKB-SubCell"/>
</dbReference>
<organism evidence="7 8">
    <name type="scientific">Mizuhopecten yessoensis</name>
    <name type="common">Japanese scallop</name>
    <name type="synonym">Patinopecten yessoensis</name>
    <dbReference type="NCBI Taxonomy" id="6573"/>
    <lineage>
        <taxon>Eukaryota</taxon>
        <taxon>Metazoa</taxon>
        <taxon>Spiralia</taxon>
        <taxon>Lophotrochozoa</taxon>
        <taxon>Mollusca</taxon>
        <taxon>Bivalvia</taxon>
        <taxon>Autobranchia</taxon>
        <taxon>Pteriomorphia</taxon>
        <taxon>Pectinida</taxon>
        <taxon>Pectinoidea</taxon>
        <taxon>Pectinidae</taxon>
        <taxon>Mizuhopecten</taxon>
    </lineage>
</organism>
<dbReference type="SMART" id="SM00251">
    <property type="entry name" value="SAM_PNT"/>
    <property type="match status" value="1"/>
</dbReference>
<dbReference type="InterPro" id="IPR036388">
    <property type="entry name" value="WH-like_DNA-bd_sf"/>
</dbReference>
<dbReference type="InterPro" id="IPR046328">
    <property type="entry name" value="ETS_fam"/>
</dbReference>
<comment type="caution">
    <text evidence="7">The sequence shown here is derived from an EMBL/GenBank/DDBJ whole genome shotgun (WGS) entry which is preliminary data.</text>
</comment>
<evidence type="ECO:0000313" key="7">
    <source>
        <dbReference type="EMBL" id="OWF53058.1"/>
    </source>
</evidence>
<comment type="similarity">
    <text evidence="1 3">Belongs to the ETS family.</text>
</comment>
<dbReference type="Pfam" id="PF00178">
    <property type="entry name" value="Ets"/>
    <property type="match status" value="1"/>
</dbReference>
<sequence length="406" mass="46486">MAVSCPTQALPETFAPEFDMDNISLYEPCDIKLEKVSDCAMGESDVSCISNKTFMDLTDSFDGFKQEYACPFEEKNMKSWTEKHPEHWNNNEVLDWIYFVAAENHLDVARLRGENFQTITGQKLCQMTQQDFIEKDQEYGFYYFELFRQIFNEAKFTPPASVDPTSSDSSSLNFPRELFSYPQTIADIEVNDAQTSEMLDNNLDTMLEIQDGVPKVNIAGAWYDFDDDMDIQMDRTDQGYISGEAESECDSRLPSQLFSDEEAEVVVKKEPKKKTPSRRSHGSTSSSEGCESEDGKSNRGRKHGQCSKGNHLWEFIRDLLKDPQLNPSLLKWEDKESGVFRFVQSEAVAQMWGRKKSNPGMTYEKLSRAMRFCRSASYFAGVPKNGKFPKKLCFRFGPKAFGWKAE</sequence>
<dbReference type="GO" id="GO:0030154">
    <property type="term" value="P:cell differentiation"/>
    <property type="evidence" value="ECO:0007669"/>
    <property type="project" value="TreeGrafter"/>
</dbReference>
<dbReference type="PROSITE" id="PS51433">
    <property type="entry name" value="PNT"/>
    <property type="match status" value="1"/>
</dbReference>
<dbReference type="InterPro" id="IPR000418">
    <property type="entry name" value="Ets_dom"/>
</dbReference>
<dbReference type="PANTHER" id="PTHR11849">
    <property type="entry name" value="ETS"/>
    <property type="match status" value="1"/>
</dbReference>
<dbReference type="SUPFAM" id="SSF46785">
    <property type="entry name" value="Winged helix' DNA-binding domain"/>
    <property type="match status" value="1"/>
</dbReference>
<dbReference type="GO" id="GO:0000981">
    <property type="term" value="F:DNA-binding transcription factor activity, RNA polymerase II-specific"/>
    <property type="evidence" value="ECO:0007669"/>
    <property type="project" value="TreeGrafter"/>
</dbReference>
<reference evidence="7 8" key="1">
    <citation type="journal article" date="2017" name="Nat. Ecol. Evol.">
        <title>Scallop genome provides insights into evolution of bilaterian karyotype and development.</title>
        <authorList>
            <person name="Wang S."/>
            <person name="Zhang J."/>
            <person name="Jiao W."/>
            <person name="Li J."/>
            <person name="Xun X."/>
            <person name="Sun Y."/>
            <person name="Guo X."/>
            <person name="Huan P."/>
            <person name="Dong B."/>
            <person name="Zhang L."/>
            <person name="Hu X."/>
            <person name="Sun X."/>
            <person name="Wang J."/>
            <person name="Zhao C."/>
            <person name="Wang Y."/>
            <person name="Wang D."/>
            <person name="Huang X."/>
            <person name="Wang R."/>
            <person name="Lv J."/>
            <person name="Li Y."/>
            <person name="Zhang Z."/>
            <person name="Liu B."/>
            <person name="Lu W."/>
            <person name="Hui Y."/>
            <person name="Liang J."/>
            <person name="Zhou Z."/>
            <person name="Hou R."/>
            <person name="Li X."/>
            <person name="Liu Y."/>
            <person name="Li H."/>
            <person name="Ning X."/>
            <person name="Lin Y."/>
            <person name="Zhao L."/>
            <person name="Xing Q."/>
            <person name="Dou J."/>
            <person name="Li Y."/>
            <person name="Mao J."/>
            <person name="Guo H."/>
            <person name="Dou H."/>
            <person name="Li T."/>
            <person name="Mu C."/>
            <person name="Jiang W."/>
            <person name="Fu Q."/>
            <person name="Fu X."/>
            <person name="Miao Y."/>
            <person name="Liu J."/>
            <person name="Yu Q."/>
            <person name="Li R."/>
            <person name="Liao H."/>
            <person name="Li X."/>
            <person name="Kong Y."/>
            <person name="Jiang Z."/>
            <person name="Chourrout D."/>
            <person name="Li R."/>
            <person name="Bao Z."/>
        </authorList>
    </citation>
    <scope>NUCLEOTIDE SEQUENCE [LARGE SCALE GENOMIC DNA]</scope>
    <source>
        <strain evidence="7 8">PY_sf001</strain>
    </source>
</reference>
<evidence type="ECO:0000256" key="3">
    <source>
        <dbReference type="RuleBase" id="RU004019"/>
    </source>
</evidence>
<dbReference type="CDD" id="cd08757">
    <property type="entry name" value="SAM_PNT_ESE"/>
    <property type="match status" value="1"/>
</dbReference>
<dbReference type="Gene3D" id="1.10.150.50">
    <property type="entry name" value="Transcription Factor, Ets-1"/>
    <property type="match status" value="1"/>
</dbReference>
<dbReference type="PRINTS" id="PR00454">
    <property type="entry name" value="ETSDOMAIN"/>
</dbReference>
<dbReference type="InterPro" id="IPR013761">
    <property type="entry name" value="SAM/pointed_sf"/>
</dbReference>
<proteinExistence type="inferred from homology"/>
<dbReference type="GO" id="GO:0043565">
    <property type="term" value="F:sequence-specific DNA binding"/>
    <property type="evidence" value="ECO:0007669"/>
    <property type="project" value="InterPro"/>
</dbReference>
<feature type="domain" description="ETS" evidence="5">
    <location>
        <begin position="310"/>
        <end position="372"/>
    </location>
</feature>
<dbReference type="PROSITE" id="PS50061">
    <property type="entry name" value="ETS_DOMAIN_3"/>
    <property type="match status" value="1"/>
</dbReference>
<dbReference type="AlphaFoldDB" id="A0A210QWA8"/>
<dbReference type="Proteomes" id="UP000242188">
    <property type="component" value="Unassembled WGS sequence"/>
</dbReference>
<evidence type="ECO:0000256" key="1">
    <source>
        <dbReference type="ARBA" id="ARBA00005562"/>
    </source>
</evidence>
<comment type="subcellular location">
    <subcellularLocation>
        <location evidence="3">Nucleus</location>
    </subcellularLocation>
</comment>
<dbReference type="SMART" id="SM00413">
    <property type="entry name" value="ETS"/>
    <property type="match status" value="1"/>
</dbReference>
<dbReference type="Pfam" id="PF02198">
    <property type="entry name" value="SAM_PNT"/>
    <property type="match status" value="1"/>
</dbReference>
<evidence type="ECO:0000259" key="6">
    <source>
        <dbReference type="PROSITE" id="PS51433"/>
    </source>
</evidence>
<feature type="domain" description="PNT" evidence="6">
    <location>
        <begin position="67"/>
        <end position="154"/>
    </location>
</feature>
<gene>
    <name evidence="7" type="ORF">KP79_PYT17887</name>
</gene>
<dbReference type="InterPro" id="IPR003118">
    <property type="entry name" value="Pointed_dom"/>
</dbReference>
<keyword evidence="3" id="KW-0539">Nucleus</keyword>
<protein>
    <submittedName>
        <fullName evidence="7">ETS homologous factor</fullName>
    </submittedName>
</protein>
<name>A0A210QWA8_MIZYE</name>
<dbReference type="PANTHER" id="PTHR11849:SF190">
    <property type="entry name" value="ETS-DOMAIN PROTEIN"/>
    <property type="match status" value="1"/>
</dbReference>
<keyword evidence="8" id="KW-1185">Reference proteome</keyword>
<dbReference type="SUPFAM" id="SSF47769">
    <property type="entry name" value="SAM/Pointed domain"/>
    <property type="match status" value="1"/>
</dbReference>
<dbReference type="STRING" id="6573.A0A210QWA8"/>
<dbReference type="Gene3D" id="1.10.10.10">
    <property type="entry name" value="Winged helix-like DNA-binding domain superfamily/Winged helix DNA-binding domain"/>
    <property type="match status" value="1"/>
</dbReference>
<keyword evidence="2 3" id="KW-0238">DNA-binding</keyword>
<feature type="region of interest" description="Disordered" evidence="4">
    <location>
        <begin position="260"/>
        <end position="306"/>
    </location>
</feature>
<evidence type="ECO:0000256" key="4">
    <source>
        <dbReference type="SAM" id="MobiDB-lite"/>
    </source>
</evidence>
<dbReference type="EMBL" id="NEDP02001524">
    <property type="protein sequence ID" value="OWF53058.1"/>
    <property type="molecule type" value="Genomic_DNA"/>
</dbReference>
<evidence type="ECO:0000259" key="5">
    <source>
        <dbReference type="PROSITE" id="PS50061"/>
    </source>
</evidence>
<accession>A0A210QWA8</accession>
<evidence type="ECO:0000256" key="2">
    <source>
        <dbReference type="ARBA" id="ARBA00023125"/>
    </source>
</evidence>
<evidence type="ECO:0000313" key="8">
    <source>
        <dbReference type="Proteomes" id="UP000242188"/>
    </source>
</evidence>